<organism evidence="1 2">
    <name type="scientific">Algoriphagus pacificus</name>
    <dbReference type="NCBI Taxonomy" id="2811234"/>
    <lineage>
        <taxon>Bacteria</taxon>
        <taxon>Pseudomonadati</taxon>
        <taxon>Bacteroidota</taxon>
        <taxon>Cytophagia</taxon>
        <taxon>Cytophagales</taxon>
        <taxon>Cyclobacteriaceae</taxon>
        <taxon>Algoriphagus</taxon>
    </lineage>
</organism>
<sequence length="312" mass="35647">MKSFKTLLLLIMIGLLNSCFGKKDIKKVYLAGWEVEFNGDERNQKFMETQGIDKKTALSIFSAIELEYEDGKLIRAFDMDEGDRQARELTEEELGQPYKDVPVHTVYNLYESNDGQSYLGGEVPTDFNIPKFDFIAPFQFIGTLSSSDEAFQWLPFDLHLTAPLYMELDKIFLDYSDPLNPKVINLEELKNSESPFPNLKPDSEIVFQKKYISGQKSNYFGNEFGESVMGHTGVPTWIQFPDIPSCPKSNRTMRFVVQIPSTTGIITERSNVESSNDGLQRYLEKLNFAADGDLFVFFEPESKVVCYLIQNT</sequence>
<name>A0ABS3CE46_9BACT</name>
<comment type="caution">
    <text evidence="1">The sequence shown here is derived from an EMBL/GenBank/DDBJ whole genome shotgun (WGS) entry which is preliminary data.</text>
</comment>
<dbReference type="RefSeq" id="WP_206586051.1">
    <property type="nucleotide sequence ID" value="NZ_JAFKCU010000002.1"/>
</dbReference>
<proteinExistence type="predicted"/>
<dbReference type="Proteomes" id="UP000664480">
    <property type="component" value="Unassembled WGS sequence"/>
</dbReference>
<gene>
    <name evidence="1" type="ORF">J0A69_08055</name>
</gene>
<protein>
    <submittedName>
        <fullName evidence="1">Uncharacterized protein</fullName>
    </submittedName>
</protein>
<evidence type="ECO:0000313" key="2">
    <source>
        <dbReference type="Proteomes" id="UP000664480"/>
    </source>
</evidence>
<accession>A0ABS3CE46</accession>
<reference evidence="1 2" key="1">
    <citation type="submission" date="2021-03" db="EMBL/GenBank/DDBJ databases">
        <title>novel species isolated from a fishpond in China.</title>
        <authorList>
            <person name="Lu H."/>
            <person name="Cai Z."/>
        </authorList>
    </citation>
    <scope>NUCLEOTIDE SEQUENCE [LARGE SCALE GENOMIC DNA]</scope>
    <source>
        <strain evidence="1 2">YJ13C</strain>
    </source>
</reference>
<evidence type="ECO:0000313" key="1">
    <source>
        <dbReference type="EMBL" id="MBN7815375.1"/>
    </source>
</evidence>
<dbReference type="EMBL" id="JAFKCU010000002">
    <property type="protein sequence ID" value="MBN7815375.1"/>
    <property type="molecule type" value="Genomic_DNA"/>
</dbReference>
<keyword evidence="2" id="KW-1185">Reference proteome</keyword>